<name>A0A1T4NST3_PORCN</name>
<evidence type="ECO:0000256" key="1">
    <source>
        <dbReference type="SAM" id="Coils"/>
    </source>
</evidence>
<feature type="signal peptide" evidence="2">
    <location>
        <begin position="1"/>
        <end position="20"/>
    </location>
</feature>
<accession>A0A1T4NST3</accession>
<organism evidence="3 4">
    <name type="scientific">Porphyromonas cangingivalis</name>
    <dbReference type="NCBI Taxonomy" id="36874"/>
    <lineage>
        <taxon>Bacteria</taxon>
        <taxon>Pseudomonadati</taxon>
        <taxon>Bacteroidota</taxon>
        <taxon>Bacteroidia</taxon>
        <taxon>Bacteroidales</taxon>
        <taxon>Porphyromonadaceae</taxon>
        <taxon>Porphyromonas</taxon>
    </lineage>
</organism>
<keyword evidence="2" id="KW-0732">Signal</keyword>
<reference evidence="3 4" key="1">
    <citation type="submission" date="2017-02" db="EMBL/GenBank/DDBJ databases">
        <authorList>
            <person name="Peterson S.W."/>
        </authorList>
    </citation>
    <scope>NUCLEOTIDE SEQUENCE [LARGE SCALE GENOMIC DNA]</scope>
    <source>
        <strain evidence="3 4">ATCC 700135</strain>
    </source>
</reference>
<feature type="coiled-coil region" evidence="1">
    <location>
        <begin position="31"/>
        <end position="171"/>
    </location>
</feature>
<sequence length="1156" mass="129656">MKKNFSLKFMAMAMAAALVAAPGCKDYDDDINNLREQTAGIKSDLAKAKTDLTAAIKDVEAKAAAAQKAADDAKAAADKALKDALAADAKLKAELEALADKAQKAAEAAQKTADEAHKKADQLRKELDALVERVDALERNSATKQELENAKKELKAEIDKVMKRVEEFVGNRVTSIALVPRSHVNGIASVELLGVAYKAQEHVDHQAFYFTTTDVANATKVLKPSQGVAEFRLSPSRVTEASFTHPSFNTWVSKNRLRVDEDETGVDKPFKPMAYRLQGNHLIVDVVKTSSESLNQGEHWKNQFISDPWCDNPTTESEVEKFYMGALSLPIAEKYWTAEEKAATEKPAVISEGFRVEEIYVAPVIKSKIASGREVGYITVNPGAVGPQLNQGTHHAKCFGDYKPYAYDDVESPTHYWDANGNGKKDNGELSWGRPTHFSDSTLLYRSKENQLIDLELEWNEKYDLMQYVTASTRASHEDFDYKKHGLGFHFEVAEAKYLQGTNQTDQQQFAKLEGSVLTNKVYTVPGMSETAIGREPIIRITLYDLETKAVVDQRYMKVKWIRTAEVKPIGTSKFDDFYVSCKFETLRLNTQKMNEDIYRKVEKEYGIAKTLFTDRYTRLQVLNLTKDGEYLVKDGKFIAKGMENYKVSSIEETGSAHWLRELPLYYIPEHAESNSTTTLPPDQNAGNTSFNILWRLYPQVMRTIAPAGSTFVLEFKFVDRLNRLHLTHKFEVVVKLPEQNFNYEETYWSAGKMGTEFKVNPLVYTPVSATGDKTRKADQADYDNVDYNDGYFVHGHTPYDVVGDSHIQTDLVNGFIYKGKKVANVNQLIQYIRECAKVRFAFDESRFGEFAHLKGFTVSDNATRLWDGAAPAVAPANKDFVQPNLDNYAASILNFLSVDAATNDDDKATLPYKLNEAIVNDNPHGAVNEARALIRLHETDTEIGDGASDLGTSAAIKLVGNIVPVMIVAEYNEWNKVPVKRYDVKIIDPLKVKGQSLGYLVDAQIGGSFTGRLADKYTFTDWNFQNVADNNKSYDKELWKYYAVKTLFFDVNNAKTNIKNIDGNNIVTDEDYKQGNLPAGRILQQVKVTNTASKPYEFEEVANNPTHLRYHNNSGTPVNKEYKIFLDVTASYKWGVIKSPQEILVKVAPGTPDDN</sequence>
<evidence type="ECO:0000313" key="3">
    <source>
        <dbReference type="EMBL" id="SJZ82369.1"/>
    </source>
</evidence>
<evidence type="ECO:0000256" key="2">
    <source>
        <dbReference type="SAM" id="SignalP"/>
    </source>
</evidence>
<evidence type="ECO:0000313" key="4">
    <source>
        <dbReference type="Proteomes" id="UP000189956"/>
    </source>
</evidence>
<evidence type="ECO:0008006" key="5">
    <source>
        <dbReference type="Google" id="ProtNLM"/>
    </source>
</evidence>
<dbReference type="AlphaFoldDB" id="A0A1T4NST3"/>
<protein>
    <recommendedName>
        <fullName evidence="5">Cell surface protein</fullName>
    </recommendedName>
</protein>
<dbReference type="EMBL" id="FUWL01000026">
    <property type="protein sequence ID" value="SJZ82369.1"/>
    <property type="molecule type" value="Genomic_DNA"/>
</dbReference>
<dbReference type="Proteomes" id="UP000189956">
    <property type="component" value="Unassembled WGS sequence"/>
</dbReference>
<gene>
    <name evidence="3" type="ORF">SAMN02745205_01996</name>
</gene>
<dbReference type="RefSeq" id="WP_126464377.1">
    <property type="nucleotide sequence ID" value="NZ_FUWL01000026.1"/>
</dbReference>
<keyword evidence="1" id="KW-0175">Coiled coil</keyword>
<feature type="chain" id="PRO_5012188281" description="Cell surface protein" evidence="2">
    <location>
        <begin position="21"/>
        <end position="1156"/>
    </location>
</feature>
<proteinExistence type="predicted"/>